<dbReference type="SUPFAM" id="SSF53335">
    <property type="entry name" value="S-adenosyl-L-methionine-dependent methyltransferases"/>
    <property type="match status" value="1"/>
</dbReference>
<evidence type="ECO:0000259" key="1">
    <source>
        <dbReference type="Pfam" id="PF00535"/>
    </source>
</evidence>
<comment type="caution">
    <text evidence="2">The sequence shown here is derived from an EMBL/GenBank/DDBJ whole genome shotgun (WGS) entry which is preliminary data.</text>
</comment>
<dbReference type="Pfam" id="PF00535">
    <property type="entry name" value="Glycos_transf_2"/>
    <property type="match status" value="2"/>
</dbReference>
<reference evidence="2 3" key="1">
    <citation type="submission" date="2020-05" db="EMBL/GenBank/DDBJ databases">
        <title>Azospirillum oleiclasticum sp. nov, a nitrogen-fixing and heavy crude oil-emulsifying bacterium isolated from the crude oil of Yumen Oilfield.</title>
        <authorList>
            <person name="Wu D."/>
            <person name="Cai M."/>
            <person name="Zhang X."/>
        </authorList>
    </citation>
    <scope>NUCLEOTIDE SEQUENCE [LARGE SCALE GENOMIC DNA]</scope>
    <source>
        <strain evidence="2 3">ROY-1-1-2</strain>
    </source>
</reference>
<dbReference type="InterPro" id="IPR001173">
    <property type="entry name" value="Glyco_trans_2-like"/>
</dbReference>
<dbReference type="InterPro" id="IPR029063">
    <property type="entry name" value="SAM-dependent_MTases_sf"/>
</dbReference>
<dbReference type="CDD" id="cd04186">
    <property type="entry name" value="GT_2_like_c"/>
    <property type="match status" value="1"/>
</dbReference>
<dbReference type="CDD" id="cd04184">
    <property type="entry name" value="GT2_RfbC_Mx_like"/>
    <property type="match status" value="1"/>
</dbReference>
<accession>A0ABX2TM83</accession>
<evidence type="ECO:0000313" key="3">
    <source>
        <dbReference type="Proteomes" id="UP000584642"/>
    </source>
</evidence>
<dbReference type="Pfam" id="PF13578">
    <property type="entry name" value="Methyltransf_24"/>
    <property type="match status" value="1"/>
</dbReference>
<gene>
    <name evidence="2" type="ORF">HND93_35225</name>
</gene>
<feature type="domain" description="Glycosyltransferase 2-like" evidence="1">
    <location>
        <begin position="911"/>
        <end position="1089"/>
    </location>
</feature>
<dbReference type="PANTHER" id="PTHR43685">
    <property type="entry name" value="GLYCOSYLTRANSFERASE"/>
    <property type="match status" value="1"/>
</dbReference>
<dbReference type="EMBL" id="JABFDB010000049">
    <property type="protein sequence ID" value="NYZ24985.1"/>
    <property type="molecule type" value="Genomic_DNA"/>
</dbReference>
<dbReference type="PANTHER" id="PTHR43685:SF2">
    <property type="entry name" value="GLYCOSYLTRANSFERASE 2-LIKE DOMAIN-CONTAINING PROTEIN"/>
    <property type="match status" value="1"/>
</dbReference>
<dbReference type="InterPro" id="IPR029044">
    <property type="entry name" value="Nucleotide-diphossugar_trans"/>
</dbReference>
<feature type="domain" description="Glycosyltransferase 2-like" evidence="1">
    <location>
        <begin position="651"/>
        <end position="811"/>
    </location>
</feature>
<protein>
    <submittedName>
        <fullName evidence="2">Glycosyltransferase</fullName>
    </submittedName>
</protein>
<name>A0ABX2TM83_9PROT</name>
<dbReference type="InterPro" id="IPR050834">
    <property type="entry name" value="Glycosyltransf_2"/>
</dbReference>
<organism evidence="2 3">
    <name type="scientific">Azospirillum oleiclasticum</name>
    <dbReference type="NCBI Taxonomy" id="2735135"/>
    <lineage>
        <taxon>Bacteria</taxon>
        <taxon>Pseudomonadati</taxon>
        <taxon>Pseudomonadota</taxon>
        <taxon>Alphaproteobacteria</taxon>
        <taxon>Rhodospirillales</taxon>
        <taxon>Azospirillaceae</taxon>
        <taxon>Azospirillum</taxon>
    </lineage>
</organism>
<dbReference type="Proteomes" id="UP000584642">
    <property type="component" value="Unassembled WGS sequence"/>
</dbReference>
<dbReference type="Gene3D" id="3.40.50.150">
    <property type="entry name" value="Vaccinia Virus protein VP39"/>
    <property type="match status" value="1"/>
</dbReference>
<dbReference type="SUPFAM" id="SSF53448">
    <property type="entry name" value="Nucleotide-diphospho-sugar transferases"/>
    <property type="match status" value="2"/>
</dbReference>
<proteinExistence type="predicted"/>
<keyword evidence="3" id="KW-1185">Reference proteome</keyword>
<dbReference type="Gene3D" id="3.90.550.10">
    <property type="entry name" value="Spore Coat Polysaccharide Biosynthesis Protein SpsA, Chain A"/>
    <property type="match status" value="2"/>
</dbReference>
<sequence>MEKRGRRPCGRPRKSERRSVDLHVVDQDSDTLSRLSRPISLLVPDLIVAPPSWLGHVPFAFWITGALNPGTFVELGTHTGNSYAAFCQAVKHLELPTACFAVDTWAGDPQAGYYGDEVHRALADFHDPRYGAFSRLMRMTFDEAAGHFSDGTIDLLHIDGLHTYEAVRHDFETWRAKLSRRGVVLFHDTNVRKDDFGVWRLWEELSAQHPHFTFLHSNGLGVLGVGDELPDDLRWLFAAQVENGPRLRGIRAFFDRLGGGVVNTQQAQQRAAEIEALRAEIAGLHDSVRGKLDEIRGLMTTVAERDGSIATLQGWVADRDSSIADRDSAIAALQGEIAGRMDEIRGLMTTVAERDGSIATLQGWVADRDSSIAGLNGELGRTLGAVAERDRTIDALQGEIDNLRAGVAGMETMLRNAHQQLHAVYHSTSWKLSAPVRRLGRLALRLRRLHRSRLHRMMLTPLHDVRVADGAFESTGVDPAFRLASDQGRPPTGWCLLSFRVTETSVPLAPLLYIDTGNGFGEGGTIRLPPVASGTVETVLLLPAETKGLRFDPTDRPARFAIDNVTVREIGKLQVLGRALGLYRGRMGEAMRLLRENGLAVAKQKLVQELMPKGAALDYPTWVQLYDTLSPHDRGAIAEGIARLTRKPLISIVMPVYNTPDPYLRRALDTVIDQLYPHWELCIADDASTAPHVAATLAEYARRDPRIKVVRRPANGHISAASNTALELATGEFVALMDHDDELPPHALYVVALEIENHPDLDILYSDEDKIDEAGVRYDPYFKSDWNYDLFCGQNMISHLGVFRRTLLEAIGGFRVGYEGSQDYDLVLRAVEKTEAARIRHVPHILYHWRVFSSSSSFSTTALPTATNAARRALQDHFDRIGVPARVEPAPGAEWYSRIAYPLPDPLPLVSLLVPTRDKLDLLRQCVDGLLDGTDYPNLEVLILDNNSEEPATLEWFAALEGRPRVRVLRYEGAFNFSAINNFGVEHAKGELIGLINNDIKVIEPGWLKEMVSHAVRPEVGAVGAKLYYGDDTIQHAGVVTGINGVANHIHKHLPREHPGHFGRLRLVQDMSVVTAACLVMRRSVFDAVGGLDAGNLAVAFNDVDLCLKVREAGHLVVWTPHAELYHLESASRGSDMAPDKINRFMGEIRHMHARWGRTLLNDPYYNPNLTLDAGDFSLAFPPRLPKPWLPAATTVEDPAKEGA</sequence>
<dbReference type="Gene3D" id="1.10.287.1490">
    <property type="match status" value="1"/>
</dbReference>
<evidence type="ECO:0000313" key="2">
    <source>
        <dbReference type="EMBL" id="NYZ24985.1"/>
    </source>
</evidence>